<dbReference type="Gene3D" id="3.10.580.10">
    <property type="entry name" value="CBS-domain"/>
    <property type="match status" value="1"/>
</dbReference>
<dbReference type="InterPro" id="IPR044751">
    <property type="entry name" value="Ion_transp-like_CBS"/>
</dbReference>
<evidence type="ECO:0000256" key="1">
    <source>
        <dbReference type="ARBA" id="ARBA00004554"/>
    </source>
</evidence>
<name>A0A0K0FIF4_STRVS</name>
<dbReference type="PROSITE" id="PS51846">
    <property type="entry name" value="CNNM"/>
    <property type="match status" value="1"/>
</dbReference>
<evidence type="ECO:0000256" key="4">
    <source>
        <dbReference type="ARBA" id="ARBA00022737"/>
    </source>
</evidence>
<comment type="similarity">
    <text evidence="2">Belongs to the ACDP family.</text>
</comment>
<dbReference type="GO" id="GO:0040026">
    <property type="term" value="P:positive regulation of vulval development"/>
    <property type="evidence" value="ECO:0007669"/>
    <property type="project" value="UniProtKB-ARBA"/>
</dbReference>
<feature type="transmembrane region" description="Helical" evidence="11">
    <location>
        <begin position="292"/>
        <end position="312"/>
    </location>
</feature>
<protein>
    <submittedName>
        <fullName evidence="15">CNNM transmembrane domain-containing protein</fullName>
    </submittedName>
</protein>
<evidence type="ECO:0000256" key="2">
    <source>
        <dbReference type="ARBA" id="ARBA00010484"/>
    </source>
</evidence>
<reference evidence="14" key="1">
    <citation type="submission" date="2014-07" db="EMBL/GenBank/DDBJ databases">
        <authorList>
            <person name="Martin A.A"/>
            <person name="De Silva N."/>
        </authorList>
    </citation>
    <scope>NUCLEOTIDE SEQUENCE</scope>
</reference>
<dbReference type="GO" id="GO:1905941">
    <property type="term" value="P:positive regulation of gonad development"/>
    <property type="evidence" value="ECO:0007669"/>
    <property type="project" value="UniProtKB-ARBA"/>
</dbReference>
<evidence type="ECO:0000256" key="7">
    <source>
        <dbReference type="ARBA" id="ARBA00023122"/>
    </source>
</evidence>
<evidence type="ECO:0000256" key="5">
    <source>
        <dbReference type="ARBA" id="ARBA00022989"/>
    </source>
</evidence>
<evidence type="ECO:0000313" key="15">
    <source>
        <dbReference type="WBParaSite" id="SVE_0867300.1"/>
    </source>
</evidence>
<dbReference type="Pfam" id="PF00571">
    <property type="entry name" value="CBS"/>
    <property type="match status" value="1"/>
</dbReference>
<evidence type="ECO:0000256" key="9">
    <source>
        <dbReference type="PROSITE-ProRule" id="PRU00703"/>
    </source>
</evidence>
<feature type="domain" description="CBS" evidence="12">
    <location>
        <begin position="439"/>
        <end position="502"/>
    </location>
</feature>
<dbReference type="SUPFAM" id="SSF54631">
    <property type="entry name" value="CBS-domain pair"/>
    <property type="match status" value="1"/>
</dbReference>
<feature type="transmembrane region" description="Helical" evidence="11">
    <location>
        <begin position="262"/>
        <end position="280"/>
    </location>
</feature>
<keyword evidence="6" id="KW-0813">Transport</keyword>
<dbReference type="PANTHER" id="PTHR12064:SF94">
    <property type="entry name" value="UNEXTENDED PROTEIN"/>
    <property type="match status" value="1"/>
</dbReference>
<comment type="subcellular location">
    <subcellularLocation>
        <location evidence="1">Basolateral cell membrane</location>
        <topology evidence="1">Multi-pass membrane protein</topology>
    </subcellularLocation>
</comment>
<keyword evidence="7 9" id="KW-0129">CBS domain</keyword>
<feature type="transmembrane region" description="Helical" evidence="11">
    <location>
        <begin position="236"/>
        <end position="256"/>
    </location>
</feature>
<organism evidence="14 15">
    <name type="scientific">Strongyloides venezuelensis</name>
    <name type="common">Threadworm</name>
    <dbReference type="NCBI Taxonomy" id="75913"/>
    <lineage>
        <taxon>Eukaryota</taxon>
        <taxon>Metazoa</taxon>
        <taxon>Ecdysozoa</taxon>
        <taxon>Nematoda</taxon>
        <taxon>Chromadorea</taxon>
        <taxon>Rhabditida</taxon>
        <taxon>Tylenchina</taxon>
        <taxon>Panagrolaimomorpha</taxon>
        <taxon>Strongyloidoidea</taxon>
        <taxon>Strongyloididae</taxon>
        <taxon>Strongyloides</taxon>
    </lineage>
</organism>
<dbReference type="STRING" id="75913.A0A0K0FIF4"/>
<keyword evidence="8 10" id="KW-0472">Membrane</keyword>
<keyword evidence="6" id="KW-0406">Ion transport</keyword>
<evidence type="ECO:0000259" key="12">
    <source>
        <dbReference type="PROSITE" id="PS51371"/>
    </source>
</evidence>
<dbReference type="GO" id="GO:0010960">
    <property type="term" value="P:magnesium ion homeostasis"/>
    <property type="evidence" value="ECO:0007669"/>
    <property type="project" value="InterPro"/>
</dbReference>
<evidence type="ECO:0000256" key="10">
    <source>
        <dbReference type="PROSITE-ProRule" id="PRU01193"/>
    </source>
</evidence>
<dbReference type="GO" id="GO:0040018">
    <property type="term" value="P:positive regulation of multicellular organism growth"/>
    <property type="evidence" value="ECO:0007669"/>
    <property type="project" value="UniProtKB-ARBA"/>
</dbReference>
<evidence type="ECO:0000256" key="11">
    <source>
        <dbReference type="SAM" id="Phobius"/>
    </source>
</evidence>
<keyword evidence="5 10" id="KW-1133">Transmembrane helix</keyword>
<dbReference type="WBParaSite" id="SVE_0867300.1">
    <property type="protein sequence ID" value="SVE_0867300.1"/>
    <property type="gene ID" value="SVE_0867300"/>
</dbReference>
<dbReference type="FunFam" id="3.10.580.10:FF:000006">
    <property type="entry name" value="DUF21 and CBS domain protein"/>
    <property type="match status" value="1"/>
</dbReference>
<dbReference type="InterPro" id="IPR002550">
    <property type="entry name" value="CNNM"/>
</dbReference>
<evidence type="ECO:0000313" key="14">
    <source>
        <dbReference type="Proteomes" id="UP000035680"/>
    </source>
</evidence>
<dbReference type="GO" id="GO:0032026">
    <property type="term" value="P:response to magnesium ion"/>
    <property type="evidence" value="ECO:0007669"/>
    <property type="project" value="UniProtKB-ARBA"/>
</dbReference>
<evidence type="ECO:0000256" key="3">
    <source>
        <dbReference type="ARBA" id="ARBA00022692"/>
    </source>
</evidence>
<dbReference type="GO" id="GO:0008340">
    <property type="term" value="P:determination of adult lifespan"/>
    <property type="evidence" value="ECO:0007669"/>
    <property type="project" value="UniProtKB-ARBA"/>
</dbReference>
<dbReference type="GO" id="GO:0016323">
    <property type="term" value="C:basolateral plasma membrane"/>
    <property type="evidence" value="ECO:0007669"/>
    <property type="project" value="UniProtKB-SubCell"/>
</dbReference>
<reference evidence="15" key="2">
    <citation type="submission" date="2015-08" db="UniProtKB">
        <authorList>
            <consortium name="WormBaseParasite"/>
        </authorList>
    </citation>
    <scope>IDENTIFICATION</scope>
</reference>
<accession>A0A0K0FIF4</accession>
<evidence type="ECO:0000256" key="8">
    <source>
        <dbReference type="ARBA" id="ARBA00023136"/>
    </source>
</evidence>
<evidence type="ECO:0000256" key="6">
    <source>
        <dbReference type="ARBA" id="ARBA00023065"/>
    </source>
</evidence>
<feature type="domain" description="CNNM transmembrane" evidence="13">
    <location>
        <begin position="173"/>
        <end position="353"/>
    </location>
</feature>
<dbReference type="AlphaFoldDB" id="A0A0K0FIF4"/>
<dbReference type="Proteomes" id="UP000035680">
    <property type="component" value="Unassembled WGS sequence"/>
</dbReference>
<dbReference type="InterPro" id="IPR046342">
    <property type="entry name" value="CBS_dom_sf"/>
</dbReference>
<dbReference type="PANTHER" id="PTHR12064">
    <property type="entry name" value="METAL TRANSPORTER CNNM"/>
    <property type="match status" value="1"/>
</dbReference>
<evidence type="ECO:0000259" key="13">
    <source>
        <dbReference type="PROSITE" id="PS51846"/>
    </source>
</evidence>
<dbReference type="CDD" id="cd04590">
    <property type="entry name" value="CBS_pair_CorC_HlyC_assoc"/>
    <property type="match status" value="1"/>
</dbReference>
<dbReference type="InterPro" id="IPR000644">
    <property type="entry name" value="CBS_dom"/>
</dbReference>
<sequence length="552" mass="62651">MKNILRFLITVISINKNFIYLHRINETTKNIDSGLFEHTSPVNNTKVFDINLEVLIGGLRLESQDVYEYSIRGVPIVKANTKVKIGIFGYNLQEIDIIGFTKYNNCHYITHNISKHQFISVTKKKITLETVFHDIKSLYMLCYHLSKESSDKTYTHVGGIDCTISTDYREEKHFMPFSIQLITIVFLIMLSGLFSGLNLGLMTLTPHELELIYKSGSKTEKKYAEVIIPIRKSGNLLLCSLLIGNVIVNSAISILIDNLTSGIVALIVASAGIVVFGEIFPQSLCVKKGLAVGAKTIWITKFIIIITFPVAYPISKILDLFIDVEVISYDRKKIMELIKMTTKYESNLGEELKIAVGAMEIADKIVKDVMTKIEDVLMLPETMVLNPNTVTKIVNTGYTRIPVYRDNDKNNVVSLLFIKDLALVDPDENFTVKTVCTHHHHILRFIYEDTPLKTMLEEFKKGDYHLAMVKKRNSDQGIEELCGLVTLEDILEEILKAEIIDETDVIIDNVHKIRRKTRNKNYLSNCCRKKVNMEVKTSKSNISLPAKTTKKS</sequence>
<dbReference type="InterPro" id="IPR045095">
    <property type="entry name" value="ACDP"/>
</dbReference>
<dbReference type="PROSITE" id="PS51371">
    <property type="entry name" value="CBS"/>
    <property type="match status" value="1"/>
</dbReference>
<keyword evidence="4" id="KW-0677">Repeat</keyword>
<feature type="transmembrane region" description="Helical" evidence="11">
    <location>
        <begin position="181"/>
        <end position="204"/>
    </location>
</feature>
<keyword evidence="3 10" id="KW-0812">Transmembrane</keyword>
<dbReference type="GO" id="GO:0015693">
    <property type="term" value="P:magnesium ion transport"/>
    <property type="evidence" value="ECO:0007669"/>
    <property type="project" value="UniProtKB-ARBA"/>
</dbReference>
<dbReference type="Pfam" id="PF01595">
    <property type="entry name" value="CNNM"/>
    <property type="match status" value="1"/>
</dbReference>
<keyword evidence="14" id="KW-1185">Reference proteome</keyword>
<proteinExistence type="inferred from homology"/>
<dbReference type="GO" id="GO:0022857">
    <property type="term" value="F:transmembrane transporter activity"/>
    <property type="evidence" value="ECO:0007669"/>
    <property type="project" value="TreeGrafter"/>
</dbReference>